<sequence>MEPIWRKLFMPVNIAKRLTGKLYRAVSNPPVRKLLCAWRVSERELHFL</sequence>
<evidence type="ECO:0000313" key="2">
    <source>
        <dbReference type="Proteomes" id="UP000538666"/>
    </source>
</evidence>
<proteinExistence type="predicted"/>
<accession>A0A841JRK8</accession>
<dbReference type="AlphaFoldDB" id="A0A841JRK8"/>
<comment type="caution">
    <text evidence="1">The sequence shown here is derived from an EMBL/GenBank/DDBJ whole genome shotgun (WGS) entry which is preliminary data.</text>
</comment>
<reference evidence="1 2" key="1">
    <citation type="submission" date="2020-08" db="EMBL/GenBank/DDBJ databases">
        <title>Genomic Encyclopedia of Type Strains, Phase IV (KMG-IV): sequencing the most valuable type-strain genomes for metagenomic binning, comparative biology and taxonomic classification.</title>
        <authorList>
            <person name="Goeker M."/>
        </authorList>
    </citation>
    <scope>NUCLEOTIDE SEQUENCE [LARGE SCALE GENOMIC DNA]</scope>
    <source>
        <strain evidence="1 2">DSM 103733</strain>
    </source>
</reference>
<evidence type="ECO:0000313" key="1">
    <source>
        <dbReference type="EMBL" id="MBB6143157.1"/>
    </source>
</evidence>
<name>A0A841JRK8_9BACT</name>
<dbReference type="EMBL" id="JACHEK010000002">
    <property type="protein sequence ID" value="MBB6143157.1"/>
    <property type="molecule type" value="Genomic_DNA"/>
</dbReference>
<organism evidence="1 2">
    <name type="scientific">Silvibacterium bohemicum</name>
    <dbReference type="NCBI Taxonomy" id="1577686"/>
    <lineage>
        <taxon>Bacteria</taxon>
        <taxon>Pseudomonadati</taxon>
        <taxon>Acidobacteriota</taxon>
        <taxon>Terriglobia</taxon>
        <taxon>Terriglobales</taxon>
        <taxon>Acidobacteriaceae</taxon>
        <taxon>Silvibacterium</taxon>
    </lineage>
</organism>
<gene>
    <name evidence="1" type="ORF">HNQ77_001101</name>
</gene>
<keyword evidence="2" id="KW-1185">Reference proteome</keyword>
<dbReference type="Proteomes" id="UP000538666">
    <property type="component" value="Unassembled WGS sequence"/>
</dbReference>
<protein>
    <submittedName>
        <fullName evidence="1">Uncharacterized protein</fullName>
    </submittedName>
</protein>